<sequence>MAQGGTSFGIVGALRAFPQRLAARAVVTRGGRLRRGITRQTQRVVLGRRLLDRPGPEIEAKLATLGKTGVKLVSENGFLRWLHLLDTPERSAMSRQSLLDQSRLPGDIFDRLALFDAFEHDAEPFSFRDLILARKYAGLIAGGASWDAVARSVHHAGPVASLTARSLHPEGPQKIYAVDGAMKTELDGQRLLPLEPAEDDSEEYFALAEDAEMAKLYAEATVLYGRCLSLDPSDSVAAYNRANCFRALGESDDAAAAYAQAIKIDPSFVEAWFNYAALLRDEKKIGAARAHLKRAIAIDPDYADAIYNLASLEFDAGDLPAARVAWSRYLELDQDSDWAKTATRGIAFVDLNTRKSAG</sequence>
<dbReference type="Pfam" id="PF14559">
    <property type="entry name" value="TPR_19"/>
    <property type="match status" value="1"/>
</dbReference>
<evidence type="ECO:0000313" key="2">
    <source>
        <dbReference type="EMBL" id="MBI4923307.1"/>
    </source>
</evidence>
<dbReference type="PANTHER" id="PTHR44366">
    <property type="entry name" value="UDP-N-ACETYLGLUCOSAMINE--PEPTIDE N-ACETYLGLUCOSAMINYLTRANSFERASE 110 KDA SUBUNIT"/>
    <property type="match status" value="1"/>
</dbReference>
<dbReference type="SUPFAM" id="SSF48452">
    <property type="entry name" value="TPR-like"/>
    <property type="match status" value="1"/>
</dbReference>
<dbReference type="Pfam" id="PF00515">
    <property type="entry name" value="TPR_1"/>
    <property type="match status" value="1"/>
</dbReference>
<dbReference type="EMBL" id="JACRAF010000051">
    <property type="protein sequence ID" value="MBI4923307.1"/>
    <property type="molecule type" value="Genomic_DNA"/>
</dbReference>
<dbReference type="PROSITE" id="PS50005">
    <property type="entry name" value="TPR"/>
    <property type="match status" value="2"/>
</dbReference>
<organism evidence="2 3">
    <name type="scientific">Devosia nanyangense</name>
    <dbReference type="NCBI Taxonomy" id="1228055"/>
    <lineage>
        <taxon>Bacteria</taxon>
        <taxon>Pseudomonadati</taxon>
        <taxon>Pseudomonadota</taxon>
        <taxon>Alphaproteobacteria</taxon>
        <taxon>Hyphomicrobiales</taxon>
        <taxon>Devosiaceae</taxon>
        <taxon>Devosia</taxon>
    </lineage>
</organism>
<dbReference type="PANTHER" id="PTHR44366:SF1">
    <property type="entry name" value="UDP-N-ACETYLGLUCOSAMINE--PEPTIDE N-ACETYLGLUCOSAMINYLTRANSFERASE 110 KDA SUBUNIT"/>
    <property type="match status" value="1"/>
</dbReference>
<evidence type="ECO:0000313" key="3">
    <source>
        <dbReference type="Proteomes" id="UP000782610"/>
    </source>
</evidence>
<comment type="caution">
    <text evidence="2">The sequence shown here is derived from an EMBL/GenBank/DDBJ whole genome shotgun (WGS) entry which is preliminary data.</text>
</comment>
<dbReference type="Gene3D" id="3.40.50.10190">
    <property type="entry name" value="BRCT domain"/>
    <property type="match status" value="1"/>
</dbReference>
<keyword evidence="1" id="KW-0802">TPR repeat</keyword>
<evidence type="ECO:0000256" key="1">
    <source>
        <dbReference type="PROSITE-ProRule" id="PRU00339"/>
    </source>
</evidence>
<accession>A0A933L5A7</accession>
<dbReference type="InterPro" id="IPR019734">
    <property type="entry name" value="TPR_rpt"/>
</dbReference>
<dbReference type="GO" id="GO:0097363">
    <property type="term" value="F:protein O-acetylglucosaminyltransferase activity"/>
    <property type="evidence" value="ECO:0007669"/>
    <property type="project" value="TreeGrafter"/>
</dbReference>
<feature type="repeat" description="TPR" evidence="1">
    <location>
        <begin position="269"/>
        <end position="302"/>
    </location>
</feature>
<dbReference type="InterPro" id="IPR011990">
    <property type="entry name" value="TPR-like_helical_dom_sf"/>
</dbReference>
<dbReference type="GO" id="GO:0006493">
    <property type="term" value="P:protein O-linked glycosylation"/>
    <property type="evidence" value="ECO:0007669"/>
    <property type="project" value="InterPro"/>
</dbReference>
<gene>
    <name evidence="2" type="ORF">HY834_16320</name>
</gene>
<dbReference type="SMART" id="SM00028">
    <property type="entry name" value="TPR"/>
    <property type="match status" value="4"/>
</dbReference>
<dbReference type="InterPro" id="IPR036420">
    <property type="entry name" value="BRCT_dom_sf"/>
</dbReference>
<protein>
    <submittedName>
        <fullName evidence="2">Tetratricopeptide repeat protein</fullName>
    </submittedName>
</protein>
<dbReference type="InterPro" id="IPR037919">
    <property type="entry name" value="OGT"/>
</dbReference>
<dbReference type="AlphaFoldDB" id="A0A933L5A7"/>
<feature type="repeat" description="TPR" evidence="1">
    <location>
        <begin position="235"/>
        <end position="268"/>
    </location>
</feature>
<proteinExistence type="predicted"/>
<dbReference type="Gene3D" id="1.25.40.10">
    <property type="entry name" value="Tetratricopeptide repeat domain"/>
    <property type="match status" value="1"/>
</dbReference>
<name>A0A933L5A7_9HYPH</name>
<reference evidence="2" key="1">
    <citation type="submission" date="2020-07" db="EMBL/GenBank/DDBJ databases">
        <title>Huge and variable diversity of episymbiotic CPR bacteria and DPANN archaea in groundwater ecosystems.</title>
        <authorList>
            <person name="He C.Y."/>
            <person name="Keren R."/>
            <person name="Whittaker M."/>
            <person name="Farag I.F."/>
            <person name="Doudna J."/>
            <person name="Cate J.H.D."/>
            <person name="Banfield J.F."/>
        </authorList>
    </citation>
    <scope>NUCLEOTIDE SEQUENCE</scope>
    <source>
        <strain evidence="2">NC_groundwater_1586_Pr3_B-0.1um_66_15</strain>
    </source>
</reference>
<dbReference type="Proteomes" id="UP000782610">
    <property type="component" value="Unassembled WGS sequence"/>
</dbReference>